<evidence type="ECO:0000256" key="1">
    <source>
        <dbReference type="SAM" id="MobiDB-lite"/>
    </source>
</evidence>
<organism evidence="2 3">
    <name type="scientific">Calothrix parietina FACHB-288</name>
    <dbReference type="NCBI Taxonomy" id="2692896"/>
    <lineage>
        <taxon>Bacteria</taxon>
        <taxon>Bacillati</taxon>
        <taxon>Cyanobacteriota</taxon>
        <taxon>Cyanophyceae</taxon>
        <taxon>Nostocales</taxon>
        <taxon>Calotrichaceae</taxon>
        <taxon>Calothrix</taxon>
    </lineage>
</organism>
<dbReference type="Proteomes" id="UP000658514">
    <property type="component" value="Unassembled WGS sequence"/>
</dbReference>
<gene>
    <name evidence="2" type="ORF">H6G24_07545</name>
</gene>
<evidence type="ECO:0000313" key="2">
    <source>
        <dbReference type="EMBL" id="MBD2195346.1"/>
    </source>
</evidence>
<accession>A0ABR8A5Y4</accession>
<reference evidence="2 3" key="1">
    <citation type="journal article" date="2020" name="ISME J.">
        <title>Comparative genomics reveals insights into cyanobacterial evolution and habitat adaptation.</title>
        <authorList>
            <person name="Chen M.Y."/>
            <person name="Teng W.K."/>
            <person name="Zhao L."/>
            <person name="Hu C.X."/>
            <person name="Zhou Y.K."/>
            <person name="Han B.P."/>
            <person name="Song L.R."/>
            <person name="Shu W.S."/>
        </authorList>
    </citation>
    <scope>NUCLEOTIDE SEQUENCE [LARGE SCALE GENOMIC DNA]</scope>
    <source>
        <strain evidence="2 3">FACHB-288</strain>
    </source>
</reference>
<dbReference type="EMBL" id="JACJQH010000009">
    <property type="protein sequence ID" value="MBD2195346.1"/>
    <property type="molecule type" value="Genomic_DNA"/>
</dbReference>
<sequence>MNRPSGSPVPHRDGSRQDGGWSHQERQVRQERERVIPFHFKSDTHRQAEGAEEAEEQRKRFVSVIW</sequence>
<proteinExistence type="predicted"/>
<protein>
    <submittedName>
        <fullName evidence="2">Uncharacterized protein</fullName>
    </submittedName>
</protein>
<feature type="compositionally biased region" description="Basic and acidic residues" evidence="1">
    <location>
        <begin position="23"/>
        <end position="49"/>
    </location>
</feature>
<name>A0ABR8A5Y4_9CYAN</name>
<dbReference type="RefSeq" id="WP_190539435.1">
    <property type="nucleotide sequence ID" value="NZ_CAWPNO010000128.1"/>
</dbReference>
<feature type="region of interest" description="Disordered" evidence="1">
    <location>
        <begin position="1"/>
        <end position="66"/>
    </location>
</feature>
<comment type="caution">
    <text evidence="2">The sequence shown here is derived from an EMBL/GenBank/DDBJ whole genome shotgun (WGS) entry which is preliminary data.</text>
</comment>
<keyword evidence="3" id="KW-1185">Reference proteome</keyword>
<evidence type="ECO:0000313" key="3">
    <source>
        <dbReference type="Proteomes" id="UP000658514"/>
    </source>
</evidence>